<accession>A0A2G9V1T5</accession>
<dbReference type="GO" id="GO:0005768">
    <property type="term" value="C:endosome"/>
    <property type="evidence" value="ECO:0007669"/>
    <property type="project" value="TreeGrafter"/>
</dbReference>
<gene>
    <name evidence="6" type="ORF">TELCIR_02233</name>
</gene>
<dbReference type="GO" id="GO:0005886">
    <property type="term" value="C:plasma membrane"/>
    <property type="evidence" value="ECO:0007669"/>
    <property type="project" value="TreeGrafter"/>
</dbReference>
<evidence type="ECO:0000256" key="5">
    <source>
        <dbReference type="RuleBase" id="RU367084"/>
    </source>
</evidence>
<comment type="subcellular location">
    <subcellularLocation>
        <location evidence="5">Membrane</location>
        <topology evidence="5">Peripheral membrane protein</topology>
    </subcellularLocation>
</comment>
<dbReference type="EMBL" id="KZ345113">
    <property type="protein sequence ID" value="PIO75710.1"/>
    <property type="molecule type" value="Genomic_DNA"/>
</dbReference>
<dbReference type="AlphaFoldDB" id="A0A2G9V1T5"/>
<keyword evidence="5" id="KW-0472">Membrane</keyword>
<protein>
    <recommendedName>
        <fullName evidence="5">Phosphatidylinositol 4-kinase type 2</fullName>
        <ecNumber evidence="5">2.7.1.67</ecNumber>
    </recommendedName>
</protein>
<reference evidence="6 7" key="1">
    <citation type="submission" date="2015-09" db="EMBL/GenBank/DDBJ databases">
        <title>Draft genome of the parasitic nematode Teladorsagia circumcincta isolate WARC Sus (inbred).</title>
        <authorList>
            <person name="Mitreva M."/>
        </authorList>
    </citation>
    <scope>NUCLEOTIDE SEQUENCE [LARGE SCALE GENOMIC DNA]</scope>
    <source>
        <strain evidence="6 7">S</strain>
    </source>
</reference>
<dbReference type="GO" id="GO:0046854">
    <property type="term" value="P:phosphatidylinositol phosphate biosynthetic process"/>
    <property type="evidence" value="ECO:0007669"/>
    <property type="project" value="UniProtKB-UniRule"/>
</dbReference>
<evidence type="ECO:0000313" key="7">
    <source>
        <dbReference type="Proteomes" id="UP000230423"/>
    </source>
</evidence>
<comment type="similarity">
    <text evidence="5">Belongs to the PI3/PI4-kinase family. Type II PI4K subfamily.</text>
</comment>
<evidence type="ECO:0000256" key="4">
    <source>
        <dbReference type="ARBA" id="ARBA00022840"/>
    </source>
</evidence>
<keyword evidence="2 5" id="KW-0547">Nucleotide-binding</keyword>
<organism evidence="6 7">
    <name type="scientific">Teladorsagia circumcincta</name>
    <name type="common">Brown stomach worm</name>
    <name type="synonym">Ostertagia circumcincta</name>
    <dbReference type="NCBI Taxonomy" id="45464"/>
    <lineage>
        <taxon>Eukaryota</taxon>
        <taxon>Metazoa</taxon>
        <taxon>Ecdysozoa</taxon>
        <taxon>Nematoda</taxon>
        <taxon>Chromadorea</taxon>
        <taxon>Rhabditida</taxon>
        <taxon>Rhabditina</taxon>
        <taxon>Rhabditomorpha</taxon>
        <taxon>Strongyloidea</taxon>
        <taxon>Trichostrongylidae</taxon>
        <taxon>Teladorsagia</taxon>
    </lineage>
</organism>
<dbReference type="GO" id="GO:0007032">
    <property type="term" value="P:endosome organization"/>
    <property type="evidence" value="ECO:0007669"/>
    <property type="project" value="TreeGrafter"/>
</dbReference>
<evidence type="ECO:0000256" key="3">
    <source>
        <dbReference type="ARBA" id="ARBA00022777"/>
    </source>
</evidence>
<evidence type="ECO:0000256" key="1">
    <source>
        <dbReference type="ARBA" id="ARBA00022679"/>
    </source>
</evidence>
<name>A0A2G9V1T5_TELCI</name>
<evidence type="ECO:0000256" key="2">
    <source>
        <dbReference type="ARBA" id="ARBA00022741"/>
    </source>
</evidence>
<dbReference type="GO" id="GO:0007030">
    <property type="term" value="P:Golgi organization"/>
    <property type="evidence" value="ECO:0007669"/>
    <property type="project" value="TreeGrafter"/>
</dbReference>
<keyword evidence="4 5" id="KW-0067">ATP-binding</keyword>
<dbReference type="GO" id="GO:0004430">
    <property type="term" value="F:1-phosphatidylinositol 4-kinase activity"/>
    <property type="evidence" value="ECO:0007669"/>
    <property type="project" value="UniProtKB-UniRule"/>
</dbReference>
<proteinExistence type="inferred from homology"/>
<dbReference type="PANTHER" id="PTHR12865">
    <property type="entry name" value="PHOSPHATIDYLINOSITOL 4-KINASE TYPE-II"/>
    <property type="match status" value="1"/>
</dbReference>
<dbReference type="OrthoDB" id="3349449at2759"/>
<comment type="catalytic activity">
    <reaction evidence="5">
        <text>a 1,2-diacyl-sn-glycero-3-phospho-(1D-myo-inositol) + ATP = a 1,2-diacyl-sn-glycero-3-phospho-(1D-myo-inositol 4-phosphate) + ADP + H(+)</text>
        <dbReference type="Rhea" id="RHEA:19877"/>
        <dbReference type="ChEBI" id="CHEBI:15378"/>
        <dbReference type="ChEBI" id="CHEBI:30616"/>
        <dbReference type="ChEBI" id="CHEBI:57880"/>
        <dbReference type="ChEBI" id="CHEBI:58178"/>
        <dbReference type="ChEBI" id="CHEBI:456216"/>
        <dbReference type="EC" id="2.7.1.67"/>
    </reaction>
</comment>
<keyword evidence="1 5" id="KW-0808">Transferase</keyword>
<dbReference type="Proteomes" id="UP000230423">
    <property type="component" value="Unassembled WGS sequence"/>
</dbReference>
<dbReference type="EC" id="2.7.1.67" evidence="5"/>
<keyword evidence="7" id="KW-1185">Reference proteome</keyword>
<dbReference type="InterPro" id="IPR039756">
    <property type="entry name" value="Lsb6/PI4K2"/>
</dbReference>
<dbReference type="GO" id="GO:0005524">
    <property type="term" value="F:ATP binding"/>
    <property type="evidence" value="ECO:0007669"/>
    <property type="project" value="UniProtKB-UniRule"/>
</dbReference>
<evidence type="ECO:0000313" key="6">
    <source>
        <dbReference type="EMBL" id="PIO75710.1"/>
    </source>
</evidence>
<dbReference type="PANTHER" id="PTHR12865:SF5">
    <property type="entry name" value="PHOSPHATIDYLINOSITOL 4-KINASE TYPE 2"/>
    <property type="match status" value="1"/>
</dbReference>
<dbReference type="GO" id="GO:0005765">
    <property type="term" value="C:lysosomal membrane"/>
    <property type="evidence" value="ECO:0007669"/>
    <property type="project" value="TreeGrafter"/>
</dbReference>
<dbReference type="GO" id="GO:0005802">
    <property type="term" value="C:trans-Golgi network"/>
    <property type="evidence" value="ECO:0007669"/>
    <property type="project" value="TreeGrafter"/>
</dbReference>
<sequence>MLCFCCFGRACLIPNNGYLSETGASIVDDMLQVFKTTLYLHEGFQLYIVPKTRVVRMASPSFYYSRCCGRYEIKPKEGSFQVNS</sequence>
<keyword evidence="3 5" id="KW-0418">Kinase</keyword>